<evidence type="ECO:0000256" key="1">
    <source>
        <dbReference type="SAM" id="MobiDB-lite"/>
    </source>
</evidence>
<organism evidence="3 4">
    <name type="scientific">Butyrivibrio hungatei</name>
    <dbReference type="NCBI Taxonomy" id="185008"/>
    <lineage>
        <taxon>Bacteria</taxon>
        <taxon>Bacillati</taxon>
        <taxon>Bacillota</taxon>
        <taxon>Clostridia</taxon>
        <taxon>Lachnospirales</taxon>
        <taxon>Lachnospiraceae</taxon>
        <taxon>Butyrivibrio</taxon>
    </lineage>
</organism>
<dbReference type="EMBL" id="CP017831">
    <property type="protein sequence ID" value="AOZ95379.1"/>
    <property type="molecule type" value="Genomic_DNA"/>
</dbReference>
<keyword evidence="4" id="KW-1185">Reference proteome</keyword>
<feature type="chain" id="PRO_5009444012" description="Lipoprotein" evidence="2">
    <location>
        <begin position="25"/>
        <end position="333"/>
    </location>
</feature>
<feature type="compositionally biased region" description="Basic and acidic residues" evidence="1">
    <location>
        <begin position="25"/>
        <end position="37"/>
    </location>
</feature>
<accession>A0A1D9NYQ4</accession>
<dbReference type="Proteomes" id="UP000179284">
    <property type="component" value="Chromosome I"/>
</dbReference>
<gene>
    <name evidence="3" type="ORF">bhn_I0345</name>
</gene>
<dbReference type="KEGG" id="bhu:bhn_I0345"/>
<evidence type="ECO:0000313" key="3">
    <source>
        <dbReference type="EMBL" id="AOZ95379.1"/>
    </source>
</evidence>
<sequence>MKKKTIGIILAGMMIMTACGNAGKAEPEGLSEGRTESSEEASSVEESTEESSVVEEDSANNKFAQKAVEKSGKTIEDVRDIISKDFDGDGKEEAFVFIGNEPDEEFGECTGTLWFVSDDKCEEALPEEYVVYHDGKVLNEITTEDKIFVEINKNYTTSAVSYLFYVDGGECHESIVSGLGSFYEPDYVDDYCISMSAYDVYFEYEEGKEDEAMITGHSWKNYYFYYDKAAGDFAEFEATEITEQELNEAVGTDLASEIRAEGYDIDNIIKRDNGIINVNYSKTTKNDDGTILKECKNITYLTKEGRYFDVWGTGEETWQNSDFGGIYDVMLTK</sequence>
<feature type="compositionally biased region" description="Acidic residues" evidence="1">
    <location>
        <begin position="38"/>
        <end position="58"/>
    </location>
</feature>
<reference evidence="4" key="1">
    <citation type="submission" date="2016-10" db="EMBL/GenBank/DDBJ databases">
        <title>The complete genome sequence of the rumen bacterium Butyrivibrio hungatei MB2003.</title>
        <authorList>
            <person name="Palevich N."/>
            <person name="Kelly W.J."/>
            <person name="Leahy S.C."/>
            <person name="Altermann E."/>
            <person name="Rakonjac J."/>
            <person name="Attwood G.T."/>
        </authorList>
    </citation>
    <scope>NUCLEOTIDE SEQUENCE [LARGE SCALE GENOMIC DNA]</scope>
    <source>
        <strain evidence="4">MB2003</strain>
    </source>
</reference>
<evidence type="ECO:0008006" key="5">
    <source>
        <dbReference type="Google" id="ProtNLM"/>
    </source>
</evidence>
<feature type="region of interest" description="Disordered" evidence="1">
    <location>
        <begin position="23"/>
        <end position="60"/>
    </location>
</feature>
<dbReference type="PROSITE" id="PS51257">
    <property type="entry name" value="PROKAR_LIPOPROTEIN"/>
    <property type="match status" value="1"/>
</dbReference>
<name>A0A1D9NYQ4_9FIRM</name>
<evidence type="ECO:0000256" key="2">
    <source>
        <dbReference type="SAM" id="SignalP"/>
    </source>
</evidence>
<dbReference type="RefSeq" id="WP_071175160.1">
    <property type="nucleotide sequence ID" value="NZ_CP017831.1"/>
</dbReference>
<dbReference type="AlphaFoldDB" id="A0A1D9NYQ4"/>
<protein>
    <recommendedName>
        <fullName evidence="5">Lipoprotein</fullName>
    </recommendedName>
</protein>
<feature type="signal peptide" evidence="2">
    <location>
        <begin position="1"/>
        <end position="24"/>
    </location>
</feature>
<keyword evidence="2" id="KW-0732">Signal</keyword>
<evidence type="ECO:0000313" key="4">
    <source>
        <dbReference type="Proteomes" id="UP000179284"/>
    </source>
</evidence>
<proteinExistence type="predicted"/>
<dbReference type="OrthoDB" id="1998837at2"/>